<evidence type="ECO:0000313" key="6">
    <source>
        <dbReference type="EMBL" id="MSS41529.1"/>
    </source>
</evidence>
<sequence>MKQELKNIKKTYKMSGRADEYVEVLKEINLTINQGDFVSVIGRSGCGKTTLLKIMGLLTTPSEGEIIINGVQVKELWKDELADLRRKKMGFVFQDYFLLDQLTALDNIILPGLLDKMNGDAAQNRALELADYLEINEKLLKKYPRELSGGEKQRMAIARALFNDPEFILADEPTGNLDDQSKRNVEGIFKKMHDTMNKSILLVTHDIDFAKLSETCYRIKNGLLILD</sequence>
<feature type="domain" description="ABC transporter" evidence="5">
    <location>
        <begin position="3"/>
        <end position="226"/>
    </location>
</feature>
<dbReference type="SMART" id="SM00382">
    <property type="entry name" value="AAA"/>
    <property type="match status" value="1"/>
</dbReference>
<dbReference type="PROSITE" id="PS50893">
    <property type="entry name" value="ABC_TRANSPORTER_2"/>
    <property type="match status" value="1"/>
</dbReference>
<dbReference type="InterPro" id="IPR003593">
    <property type="entry name" value="AAA+_ATPase"/>
</dbReference>
<evidence type="ECO:0000256" key="1">
    <source>
        <dbReference type="ARBA" id="ARBA00005417"/>
    </source>
</evidence>
<name>A0A844FDG2_CLOSV</name>
<organism evidence="6 7">
    <name type="scientific">Clostridium scindens (strain JCM 10418 / VPI 12708)</name>
    <dbReference type="NCBI Taxonomy" id="29347"/>
    <lineage>
        <taxon>Bacteria</taxon>
        <taxon>Bacillati</taxon>
        <taxon>Bacillota</taxon>
        <taxon>Clostridia</taxon>
        <taxon>Lachnospirales</taxon>
        <taxon>Lachnospiraceae</taxon>
    </lineage>
</organism>
<gene>
    <name evidence="6" type="ORF">FYJ37_14615</name>
</gene>
<dbReference type="GO" id="GO:0005524">
    <property type="term" value="F:ATP binding"/>
    <property type="evidence" value="ECO:0007669"/>
    <property type="project" value="UniProtKB-KW"/>
</dbReference>
<dbReference type="GeneID" id="62696455"/>
<evidence type="ECO:0000313" key="7">
    <source>
        <dbReference type="Proteomes" id="UP000462363"/>
    </source>
</evidence>
<dbReference type="InterPro" id="IPR017871">
    <property type="entry name" value="ABC_transporter-like_CS"/>
</dbReference>
<comment type="similarity">
    <text evidence="1">Belongs to the ABC transporter superfamily.</text>
</comment>
<dbReference type="SUPFAM" id="SSF52540">
    <property type="entry name" value="P-loop containing nucleoside triphosphate hydrolases"/>
    <property type="match status" value="1"/>
</dbReference>
<dbReference type="AlphaFoldDB" id="A0A844FDG2"/>
<comment type="caution">
    <text evidence="6">The sequence shown here is derived from an EMBL/GenBank/DDBJ whole genome shotgun (WGS) entry which is preliminary data.</text>
</comment>
<dbReference type="FunFam" id="3.40.50.300:FF:000032">
    <property type="entry name" value="Export ABC transporter ATP-binding protein"/>
    <property type="match status" value="1"/>
</dbReference>
<dbReference type="InterPro" id="IPR017911">
    <property type="entry name" value="MacB-like_ATP-bd"/>
</dbReference>
<dbReference type="RefSeq" id="WP_004607066.1">
    <property type="nucleotide sequence ID" value="NZ_AP024846.1"/>
</dbReference>
<evidence type="ECO:0000259" key="5">
    <source>
        <dbReference type="PROSITE" id="PS50893"/>
    </source>
</evidence>
<keyword evidence="2" id="KW-0813">Transport</keyword>
<proteinExistence type="inferred from homology"/>
<keyword evidence="4 6" id="KW-0067">ATP-binding</keyword>
<dbReference type="InterPro" id="IPR027417">
    <property type="entry name" value="P-loop_NTPase"/>
</dbReference>
<evidence type="ECO:0000256" key="2">
    <source>
        <dbReference type="ARBA" id="ARBA00022448"/>
    </source>
</evidence>
<dbReference type="Pfam" id="PF00005">
    <property type="entry name" value="ABC_tran"/>
    <property type="match status" value="1"/>
</dbReference>
<dbReference type="Proteomes" id="UP000462363">
    <property type="component" value="Unassembled WGS sequence"/>
</dbReference>
<dbReference type="GO" id="GO:0022857">
    <property type="term" value="F:transmembrane transporter activity"/>
    <property type="evidence" value="ECO:0007669"/>
    <property type="project" value="UniProtKB-ARBA"/>
</dbReference>
<dbReference type="GO" id="GO:0098796">
    <property type="term" value="C:membrane protein complex"/>
    <property type="evidence" value="ECO:0007669"/>
    <property type="project" value="UniProtKB-ARBA"/>
</dbReference>
<dbReference type="PANTHER" id="PTHR42798">
    <property type="entry name" value="LIPOPROTEIN-RELEASING SYSTEM ATP-BINDING PROTEIN LOLD"/>
    <property type="match status" value="1"/>
</dbReference>
<evidence type="ECO:0000256" key="4">
    <source>
        <dbReference type="ARBA" id="ARBA00022840"/>
    </source>
</evidence>
<evidence type="ECO:0000256" key="3">
    <source>
        <dbReference type="ARBA" id="ARBA00022741"/>
    </source>
</evidence>
<keyword evidence="3" id="KW-0547">Nucleotide-binding</keyword>
<dbReference type="Gene3D" id="3.40.50.300">
    <property type="entry name" value="P-loop containing nucleotide triphosphate hydrolases"/>
    <property type="match status" value="1"/>
</dbReference>
<dbReference type="PANTHER" id="PTHR42798:SF7">
    <property type="entry name" value="ALPHA-D-RIBOSE 1-METHYLPHOSPHONATE 5-TRIPHOSPHATE SYNTHASE SUBUNIT PHNL"/>
    <property type="match status" value="1"/>
</dbReference>
<dbReference type="GO" id="GO:0016887">
    <property type="term" value="F:ATP hydrolysis activity"/>
    <property type="evidence" value="ECO:0007669"/>
    <property type="project" value="InterPro"/>
</dbReference>
<accession>A0A844FDG2</accession>
<dbReference type="CDD" id="cd03255">
    <property type="entry name" value="ABC_MJ0796_LolCDE_FtsE"/>
    <property type="match status" value="1"/>
</dbReference>
<reference evidence="6 7" key="1">
    <citation type="submission" date="2019-08" db="EMBL/GenBank/DDBJ databases">
        <title>In-depth cultivation of the pig gut microbiome towards novel bacterial diversity and tailored functional studies.</title>
        <authorList>
            <person name="Wylensek D."/>
            <person name="Hitch T.C.A."/>
            <person name="Clavel T."/>
        </authorList>
    </citation>
    <scope>NUCLEOTIDE SEQUENCE [LARGE SCALE GENOMIC DNA]</scope>
    <source>
        <strain evidence="6 7">BL-389-WT-3D</strain>
    </source>
</reference>
<dbReference type="PROSITE" id="PS00211">
    <property type="entry name" value="ABC_TRANSPORTER_1"/>
    <property type="match status" value="1"/>
</dbReference>
<dbReference type="EMBL" id="VUMB01000039">
    <property type="protein sequence ID" value="MSS41529.1"/>
    <property type="molecule type" value="Genomic_DNA"/>
</dbReference>
<protein>
    <submittedName>
        <fullName evidence="6">ABC transporter ATP-binding protein</fullName>
    </submittedName>
</protein>
<dbReference type="InterPro" id="IPR003439">
    <property type="entry name" value="ABC_transporter-like_ATP-bd"/>
</dbReference>